<accession>A0A9W4JR53</accession>
<reference evidence="3" key="1">
    <citation type="submission" date="2021-07" db="EMBL/GenBank/DDBJ databases">
        <authorList>
            <person name="Branca A.L. A."/>
        </authorList>
    </citation>
    <scope>NUCLEOTIDE SEQUENCE</scope>
</reference>
<organism evidence="3 4">
    <name type="scientific">Penicillium salamii</name>
    <dbReference type="NCBI Taxonomy" id="1612424"/>
    <lineage>
        <taxon>Eukaryota</taxon>
        <taxon>Fungi</taxon>
        <taxon>Dikarya</taxon>
        <taxon>Ascomycota</taxon>
        <taxon>Pezizomycotina</taxon>
        <taxon>Eurotiomycetes</taxon>
        <taxon>Eurotiomycetidae</taxon>
        <taxon>Eurotiales</taxon>
        <taxon>Aspergillaceae</taxon>
        <taxon>Penicillium</taxon>
    </lineage>
</organism>
<feature type="transmembrane region" description="Helical" evidence="2">
    <location>
        <begin position="276"/>
        <end position="302"/>
    </location>
</feature>
<feature type="compositionally biased region" description="Basic and acidic residues" evidence="1">
    <location>
        <begin position="84"/>
        <end position="104"/>
    </location>
</feature>
<protein>
    <submittedName>
        <fullName evidence="3">Uncharacterized protein</fullName>
    </submittedName>
</protein>
<name>A0A9W4JR53_9EURO</name>
<keyword evidence="2" id="KW-0472">Membrane</keyword>
<evidence type="ECO:0000313" key="3">
    <source>
        <dbReference type="EMBL" id="CAG8409410.1"/>
    </source>
</evidence>
<feature type="compositionally biased region" description="Polar residues" evidence="1">
    <location>
        <begin position="137"/>
        <end position="160"/>
    </location>
</feature>
<dbReference type="OrthoDB" id="4034134at2759"/>
<keyword evidence="2" id="KW-0812">Transmembrane</keyword>
<evidence type="ECO:0000256" key="1">
    <source>
        <dbReference type="SAM" id="MobiDB-lite"/>
    </source>
</evidence>
<evidence type="ECO:0000313" key="4">
    <source>
        <dbReference type="Proteomes" id="UP001152646"/>
    </source>
</evidence>
<dbReference type="PANTHER" id="PTHR41807">
    <property type="entry name" value="GLUTATHIONE TRANSFERASE 3"/>
    <property type="match status" value="1"/>
</dbReference>
<feature type="region of interest" description="Disordered" evidence="1">
    <location>
        <begin position="65"/>
        <end position="163"/>
    </location>
</feature>
<dbReference type="PANTHER" id="PTHR41807:SF1">
    <property type="entry name" value="GLUTATHIONE TRANSFERASE 3"/>
    <property type="match status" value="1"/>
</dbReference>
<dbReference type="EMBL" id="CAJVPA010000217">
    <property type="protein sequence ID" value="CAG8409410.1"/>
    <property type="molecule type" value="Genomic_DNA"/>
</dbReference>
<dbReference type="InterPro" id="IPR038872">
    <property type="entry name" value="Put_GTT3"/>
</dbReference>
<sequence length="385" mass="42363">MSGLPYLRQLRKGALVDIAEETDFANPDEFNKNDLVVALDRHLRTNQSIFIGFESLTDYYARLDTPRKGHSPAKRIARTPGRPPKREPEPEPEPAPKEEFRYDRPTSTLPAGGRADRATNHPPSEPEYVESVAVSPTVATPSLSRTNARQSRSAQQTPYQTPRIPSISAVADVEPPLPASPAVVTEAIDAQTTKLYEGVQRVWKASGVVDHAHALRANLSNVKAIQTIVLLVEGVIFLTARVPIRYLTAIPAIKYFNTAPFRTKVPDLFAMLESDFWVPFSVWFFTCFALPLVVSYFFNLSWNASNSGRRTRSSPTLAQFDPLIFNIAKALLAHLVLNKEITGGLVSQYTLRAVRTSVPGGERGVLTGTAIGAIGAIYEAILTRA</sequence>
<dbReference type="GO" id="GO:0016020">
    <property type="term" value="C:membrane"/>
    <property type="evidence" value="ECO:0007669"/>
    <property type="project" value="TreeGrafter"/>
</dbReference>
<dbReference type="AlphaFoldDB" id="A0A9W4JR53"/>
<feature type="compositionally biased region" description="Basic residues" evidence="1">
    <location>
        <begin position="68"/>
        <end position="77"/>
    </location>
</feature>
<keyword evidence="2" id="KW-1133">Transmembrane helix</keyword>
<evidence type="ECO:0000256" key="2">
    <source>
        <dbReference type="SAM" id="Phobius"/>
    </source>
</evidence>
<comment type="caution">
    <text evidence="3">The sequence shown here is derived from an EMBL/GenBank/DDBJ whole genome shotgun (WGS) entry which is preliminary data.</text>
</comment>
<proteinExistence type="predicted"/>
<dbReference type="Proteomes" id="UP001152646">
    <property type="component" value="Unassembled WGS sequence"/>
</dbReference>
<gene>
    <name evidence="3" type="ORF">PSALAMII_LOCUS9008</name>
</gene>